<keyword evidence="12" id="KW-0407">Ion channel</keyword>
<evidence type="ECO:0000313" key="21">
    <source>
        <dbReference type="Proteomes" id="UP000440578"/>
    </source>
</evidence>
<dbReference type="GO" id="GO:0038023">
    <property type="term" value="F:signaling receptor activity"/>
    <property type="evidence" value="ECO:0007669"/>
    <property type="project" value="InterPro"/>
</dbReference>
<evidence type="ECO:0000313" key="20">
    <source>
        <dbReference type="EMBL" id="KAF0290822.1"/>
    </source>
</evidence>
<evidence type="ECO:0000256" key="3">
    <source>
        <dbReference type="ARBA" id="ARBA00022448"/>
    </source>
</evidence>
<keyword evidence="11" id="KW-1071">Ligand-gated ion channel</keyword>
<evidence type="ECO:0000256" key="12">
    <source>
        <dbReference type="ARBA" id="ARBA00023303"/>
    </source>
</evidence>
<protein>
    <submittedName>
        <fullName evidence="20">Glutamate receptor 3</fullName>
    </submittedName>
</protein>
<dbReference type="SUPFAM" id="SSF53850">
    <property type="entry name" value="Periplasmic binding protein-like II"/>
    <property type="match status" value="1"/>
</dbReference>
<dbReference type="EMBL" id="VIIS01001928">
    <property type="protein sequence ID" value="KAF0290821.1"/>
    <property type="molecule type" value="Genomic_DNA"/>
</dbReference>
<keyword evidence="5 16" id="KW-0812">Transmembrane</keyword>
<evidence type="ECO:0000256" key="13">
    <source>
        <dbReference type="PIRSR" id="PIRSR601508-1"/>
    </source>
</evidence>
<evidence type="ECO:0000256" key="1">
    <source>
        <dbReference type="ARBA" id="ARBA00004651"/>
    </source>
</evidence>
<dbReference type="PANTHER" id="PTHR42643:SF24">
    <property type="entry name" value="IONOTROPIC RECEPTOR 60A"/>
    <property type="match status" value="1"/>
</dbReference>
<comment type="subcellular location">
    <subcellularLocation>
        <location evidence="1">Cell membrane</location>
        <topology evidence="1">Multi-pass membrane protein</topology>
    </subcellularLocation>
</comment>
<dbReference type="InterPro" id="IPR019594">
    <property type="entry name" value="Glu/Gly-bd"/>
</dbReference>
<evidence type="ECO:0000256" key="6">
    <source>
        <dbReference type="ARBA" id="ARBA00022989"/>
    </source>
</evidence>
<dbReference type="PRINTS" id="PR00177">
    <property type="entry name" value="NMDARECEPTOR"/>
</dbReference>
<dbReference type="Pfam" id="PF00060">
    <property type="entry name" value="Lig_chan"/>
    <property type="match status" value="1"/>
</dbReference>
<dbReference type="GO" id="GO:0015276">
    <property type="term" value="F:ligand-gated monoatomic ion channel activity"/>
    <property type="evidence" value="ECO:0007669"/>
    <property type="project" value="InterPro"/>
</dbReference>
<dbReference type="FunFam" id="3.40.190.10:FF:000024">
    <property type="entry name" value="Glutamate receptor, ionotropic, delta 1"/>
    <property type="match status" value="1"/>
</dbReference>
<evidence type="ECO:0000256" key="10">
    <source>
        <dbReference type="ARBA" id="ARBA00023180"/>
    </source>
</evidence>
<comment type="caution">
    <text evidence="20">The sequence shown here is derived from an EMBL/GenBank/DDBJ whole genome shotgun (WGS) entry which is preliminary data.</text>
</comment>
<feature type="transmembrane region" description="Helical" evidence="16">
    <location>
        <begin position="442"/>
        <end position="466"/>
    </location>
</feature>
<evidence type="ECO:0000256" key="11">
    <source>
        <dbReference type="ARBA" id="ARBA00023286"/>
    </source>
</evidence>
<dbReference type="Pfam" id="PF10613">
    <property type="entry name" value="Lig_chan-Glu_bd"/>
    <property type="match status" value="1"/>
</dbReference>
<evidence type="ECO:0000256" key="14">
    <source>
        <dbReference type="PIRSR" id="PIRSR601508-2"/>
    </source>
</evidence>
<evidence type="ECO:0000256" key="17">
    <source>
        <dbReference type="SAM" id="SignalP"/>
    </source>
</evidence>
<feature type="site" description="Interaction with the cone snail toxin Con-ikot-ikot" evidence="14">
    <location>
        <position position="311"/>
    </location>
</feature>
<keyword evidence="21" id="KW-1185">Reference proteome</keyword>
<keyword evidence="3" id="KW-0813">Transport</keyword>
<feature type="chain" id="PRO_5036381592" evidence="17">
    <location>
        <begin position="19"/>
        <end position="474"/>
    </location>
</feature>
<dbReference type="SMART" id="SM00918">
    <property type="entry name" value="Lig_chan-Glu_bd"/>
    <property type="match status" value="1"/>
</dbReference>
<evidence type="ECO:0000256" key="8">
    <source>
        <dbReference type="ARBA" id="ARBA00023136"/>
    </source>
</evidence>
<dbReference type="EMBL" id="VIIS01001928">
    <property type="protein sequence ID" value="KAF0290822.1"/>
    <property type="molecule type" value="Genomic_DNA"/>
</dbReference>
<keyword evidence="15" id="KW-1015">Disulfide bond</keyword>
<feature type="domain" description="Ionotropic glutamate receptor L-glutamate and glycine-binding" evidence="19">
    <location>
        <begin position="68"/>
        <end position="130"/>
    </location>
</feature>
<feature type="disulfide bond" evidence="15">
    <location>
        <begin position="368"/>
        <end position="423"/>
    </location>
</feature>
<dbReference type="InterPro" id="IPR001508">
    <property type="entry name" value="Iono_Glu_rcpt_met"/>
</dbReference>
<reference evidence="20 21" key="1">
    <citation type="submission" date="2019-07" db="EMBL/GenBank/DDBJ databases">
        <title>Draft genome assembly of a fouling barnacle, Amphibalanus amphitrite (Darwin, 1854): The first reference genome for Thecostraca.</title>
        <authorList>
            <person name="Kim W."/>
        </authorList>
    </citation>
    <scope>NUCLEOTIDE SEQUENCE [LARGE SCALE GENOMIC DNA]</scope>
    <source>
        <strain evidence="20">SNU_AA5</strain>
        <tissue evidence="20">Soma without cirri and trophi</tissue>
    </source>
</reference>
<evidence type="ECO:0000256" key="16">
    <source>
        <dbReference type="SAM" id="Phobius"/>
    </source>
</evidence>
<feature type="binding site" evidence="13">
    <location>
        <position position="350"/>
    </location>
    <ligand>
        <name>L-glutamate</name>
        <dbReference type="ChEBI" id="CHEBI:29985"/>
    </ligand>
</feature>
<feature type="binding site" evidence="13">
    <location>
        <position position="146"/>
    </location>
    <ligand>
        <name>L-glutamate</name>
        <dbReference type="ChEBI" id="CHEBI:29985"/>
    </ligand>
</feature>
<keyword evidence="9 20" id="KW-0675">Receptor</keyword>
<dbReference type="InterPro" id="IPR001320">
    <property type="entry name" value="Iontro_rcpt_C"/>
</dbReference>
<keyword evidence="17" id="KW-0732">Signal</keyword>
<organism evidence="20 21">
    <name type="scientific">Amphibalanus amphitrite</name>
    <name type="common">Striped barnacle</name>
    <name type="synonym">Balanus amphitrite</name>
    <dbReference type="NCBI Taxonomy" id="1232801"/>
    <lineage>
        <taxon>Eukaryota</taxon>
        <taxon>Metazoa</taxon>
        <taxon>Ecdysozoa</taxon>
        <taxon>Arthropoda</taxon>
        <taxon>Crustacea</taxon>
        <taxon>Multicrustacea</taxon>
        <taxon>Cirripedia</taxon>
        <taxon>Thoracica</taxon>
        <taxon>Thoracicalcarea</taxon>
        <taxon>Balanomorpha</taxon>
        <taxon>Balanoidea</taxon>
        <taxon>Balanidae</taxon>
        <taxon>Amphibalaninae</taxon>
        <taxon>Amphibalanus</taxon>
    </lineage>
</organism>
<keyword evidence="6 16" id="KW-1133">Transmembrane helix</keyword>
<dbReference type="EMBL" id="VIIS01001928">
    <property type="protein sequence ID" value="KAF0290823.1"/>
    <property type="molecule type" value="Genomic_DNA"/>
</dbReference>
<evidence type="ECO:0000256" key="5">
    <source>
        <dbReference type="ARBA" id="ARBA00022692"/>
    </source>
</evidence>
<feature type="binding site" evidence="13">
    <location>
        <position position="141"/>
    </location>
    <ligand>
        <name>L-glutamate</name>
        <dbReference type="ChEBI" id="CHEBI:29985"/>
    </ligand>
</feature>
<comment type="similarity">
    <text evidence="2">Belongs to the glutamate-gated ion channel (TC 1.A.10.1) family.</text>
</comment>
<dbReference type="Gene3D" id="1.10.287.70">
    <property type="match status" value="1"/>
</dbReference>
<accession>A0A6A4VJZ0</accession>
<dbReference type="AlphaFoldDB" id="A0A6A4VJZ0"/>
<sequence>MDIFIMLVICLMLGSGDAHTSSDGFIFDVRGRNQFGSRNANFNEAALEKARRLLRNRTLTVATIQRPPMTILQLNKEGDIVGYKGFCFEMLKTLMQKYDFKVRLVLSYDGNWGSLLPNNTWNGMVGMVNRTEVDMAVSGFTISHIREQGIDFTAAFHEESTAILLPAPRPRSKAFALIQPFSWKVWLALCAAVVGVTPVLHLISRAGEWTPALYPDPPEARPTYSHIQWFIFGGIIGHGDRCIPASLSSRVMLAFWWSAAVTIMASYTGTLIASLTVPTVADSIESLEELAFQDEIKWTYRIYSSMDNLFRSSGSAVFRQMATRYADSKVTTDYEGVDKVLTGEWAFIKERSFLDFALDEDFQRTGQCRLQIAAREFYTVGFGWVLQTGSPLKELFDLEFLRMSEMGLFGKWRGMYWPAPSNCSTGLIFTDVGSQPLALADLVSAFLLLALGAVLSTVVLAAEMVYRSACAGRR</sequence>
<dbReference type="GO" id="GO:0005886">
    <property type="term" value="C:plasma membrane"/>
    <property type="evidence" value="ECO:0007669"/>
    <property type="project" value="UniProtKB-SubCell"/>
</dbReference>
<evidence type="ECO:0000256" key="4">
    <source>
        <dbReference type="ARBA" id="ARBA00022475"/>
    </source>
</evidence>
<evidence type="ECO:0000259" key="18">
    <source>
        <dbReference type="SMART" id="SM00079"/>
    </source>
</evidence>
<feature type="signal peptide" evidence="17">
    <location>
        <begin position="1"/>
        <end position="18"/>
    </location>
</feature>
<gene>
    <name evidence="20" type="primary">GRIA3_3</name>
    <name evidence="20" type="ORF">FJT64_010986</name>
</gene>
<evidence type="ECO:0000256" key="2">
    <source>
        <dbReference type="ARBA" id="ARBA00008685"/>
    </source>
</evidence>
<feature type="domain" description="Ionotropic glutamate receptor C-terminal" evidence="18">
    <location>
        <begin position="58"/>
        <end position="419"/>
    </location>
</feature>
<dbReference type="Proteomes" id="UP000440578">
    <property type="component" value="Unassembled WGS sequence"/>
</dbReference>
<feature type="site" description="Crucial to convey clamshell closure to channel opening" evidence="14">
    <location>
        <position position="284"/>
    </location>
</feature>
<keyword evidence="4" id="KW-1003">Cell membrane</keyword>
<evidence type="ECO:0000256" key="7">
    <source>
        <dbReference type="ARBA" id="ARBA00023065"/>
    </source>
</evidence>
<dbReference type="SMART" id="SM00079">
    <property type="entry name" value="PBPe"/>
    <property type="match status" value="1"/>
</dbReference>
<evidence type="ECO:0000256" key="9">
    <source>
        <dbReference type="ARBA" id="ARBA00023170"/>
    </source>
</evidence>
<proteinExistence type="inferred from homology"/>
<feature type="binding site" evidence="13">
    <location>
        <position position="305"/>
    </location>
    <ligand>
        <name>L-glutamate</name>
        <dbReference type="ChEBI" id="CHEBI:29985"/>
    </ligand>
</feature>
<name>A0A6A4VJZ0_AMPAM</name>
<dbReference type="Gene3D" id="3.40.190.10">
    <property type="entry name" value="Periplasmic binding protein-like II"/>
    <property type="match status" value="1"/>
</dbReference>
<keyword evidence="10" id="KW-0325">Glycoprotein</keyword>
<keyword evidence="7" id="KW-0406">Ion transport</keyword>
<dbReference type="OrthoDB" id="5984008at2759"/>
<evidence type="ECO:0000259" key="19">
    <source>
        <dbReference type="SMART" id="SM00918"/>
    </source>
</evidence>
<keyword evidence="8 16" id="KW-0472">Membrane</keyword>
<evidence type="ECO:0000256" key="15">
    <source>
        <dbReference type="PIRSR" id="PIRSR601508-3"/>
    </source>
</evidence>
<dbReference type="GO" id="GO:0050906">
    <property type="term" value="P:detection of stimulus involved in sensory perception"/>
    <property type="evidence" value="ECO:0007669"/>
    <property type="project" value="UniProtKB-ARBA"/>
</dbReference>
<dbReference type="InterPro" id="IPR052192">
    <property type="entry name" value="Insect_Ionotropic_Sensory_Rcpt"/>
</dbReference>
<dbReference type="PANTHER" id="PTHR42643">
    <property type="entry name" value="IONOTROPIC RECEPTOR 20A-RELATED"/>
    <property type="match status" value="1"/>
</dbReference>